<dbReference type="CDD" id="cd03801">
    <property type="entry name" value="GT4_PimA-like"/>
    <property type="match status" value="1"/>
</dbReference>
<feature type="domain" description="Glycosyltransferase subfamily 4-like N-terminal" evidence="3">
    <location>
        <begin position="14"/>
        <end position="169"/>
    </location>
</feature>
<feature type="domain" description="WsaF C-terminal" evidence="4">
    <location>
        <begin position="183"/>
        <end position="305"/>
    </location>
</feature>
<sequence length="345" mass="37439">MTIALVIPQFRRGSGGHRTIADLVRGLETRGHALSLWLVDEEDRHRGQADAEVEGLFKRFFGPVEAPLRRLAIDDDAGVASGPGEVDVLVATGWQTVPTVLRTPGARRRAYLVQDHEPDFYPASMEREWAAWTYRQGLHCICASPWLAEEIRATYGASVSSFDLGVDHQRYAPLPTHRRDDLVLFYARAVTPRRAAALGVLALDELHRRRPDLEIAFFGDARPIATPFPYRHLGVLAPDHLAHAYASATVGLVLSMTNPSLVPTEMLACGLPVVDLATPAMTTTFGADGPICLTDATPVAIAQSIERLTDDLAARAALTRAGLDLAASRTWAGAAAQVEGGLREE</sequence>
<dbReference type="Pfam" id="PF13439">
    <property type="entry name" value="Glyco_transf_4"/>
    <property type="match status" value="1"/>
</dbReference>
<keyword evidence="6" id="KW-1185">Reference proteome</keyword>
<proteinExistence type="predicted"/>
<reference evidence="5 6" key="1">
    <citation type="submission" date="2022-06" db="EMBL/GenBank/DDBJ databases">
        <title>Paraconexibacter antarcticus.</title>
        <authorList>
            <person name="Kim C.S."/>
        </authorList>
    </citation>
    <scope>NUCLEOTIDE SEQUENCE [LARGE SCALE GENOMIC DNA]</scope>
    <source>
        <strain evidence="5 6">02-257</strain>
    </source>
</reference>
<accession>A0ABY5DWM6</accession>
<keyword evidence="1" id="KW-0328">Glycosyltransferase</keyword>
<dbReference type="PANTHER" id="PTHR46401">
    <property type="entry name" value="GLYCOSYLTRANSFERASE WBBK-RELATED"/>
    <property type="match status" value="1"/>
</dbReference>
<dbReference type="Pfam" id="PF22772">
    <property type="entry name" value="WsaF_C"/>
    <property type="match status" value="1"/>
</dbReference>
<keyword evidence="2" id="KW-0808">Transferase</keyword>
<dbReference type="Proteomes" id="UP001056035">
    <property type="component" value="Chromosome"/>
</dbReference>
<dbReference type="InterPro" id="IPR055050">
    <property type="entry name" value="WsaF_C"/>
</dbReference>
<dbReference type="RefSeq" id="WP_254571772.1">
    <property type="nucleotide sequence ID" value="NZ_CP098502.1"/>
</dbReference>
<protein>
    <submittedName>
        <fullName evidence="5">Glycosyltransferase family 4 protein</fullName>
    </submittedName>
</protein>
<organism evidence="5 6">
    <name type="scientific">Paraconexibacter antarcticus</name>
    <dbReference type="NCBI Taxonomy" id="2949664"/>
    <lineage>
        <taxon>Bacteria</taxon>
        <taxon>Bacillati</taxon>
        <taxon>Actinomycetota</taxon>
        <taxon>Thermoleophilia</taxon>
        <taxon>Solirubrobacterales</taxon>
        <taxon>Paraconexibacteraceae</taxon>
        <taxon>Paraconexibacter</taxon>
    </lineage>
</organism>
<gene>
    <name evidence="5" type="ORF">NBH00_02465</name>
</gene>
<evidence type="ECO:0000256" key="2">
    <source>
        <dbReference type="ARBA" id="ARBA00022679"/>
    </source>
</evidence>
<evidence type="ECO:0000259" key="4">
    <source>
        <dbReference type="Pfam" id="PF22772"/>
    </source>
</evidence>
<dbReference type="PANTHER" id="PTHR46401:SF2">
    <property type="entry name" value="GLYCOSYLTRANSFERASE WBBK-RELATED"/>
    <property type="match status" value="1"/>
</dbReference>
<evidence type="ECO:0000313" key="5">
    <source>
        <dbReference type="EMBL" id="UTI65082.1"/>
    </source>
</evidence>
<dbReference type="EMBL" id="CP098502">
    <property type="protein sequence ID" value="UTI65082.1"/>
    <property type="molecule type" value="Genomic_DNA"/>
</dbReference>
<dbReference type="Gene3D" id="3.40.50.11090">
    <property type="match status" value="1"/>
</dbReference>
<evidence type="ECO:0000259" key="3">
    <source>
        <dbReference type="Pfam" id="PF13439"/>
    </source>
</evidence>
<dbReference type="InterPro" id="IPR028098">
    <property type="entry name" value="Glyco_trans_4-like_N"/>
</dbReference>
<name>A0ABY5DWM6_9ACTN</name>
<dbReference type="SUPFAM" id="SSF53756">
    <property type="entry name" value="UDP-Glycosyltransferase/glycogen phosphorylase"/>
    <property type="match status" value="1"/>
</dbReference>
<dbReference type="Gene3D" id="3.40.50.2000">
    <property type="entry name" value="Glycogen Phosphorylase B"/>
    <property type="match status" value="1"/>
</dbReference>
<evidence type="ECO:0000313" key="6">
    <source>
        <dbReference type="Proteomes" id="UP001056035"/>
    </source>
</evidence>
<evidence type="ECO:0000256" key="1">
    <source>
        <dbReference type="ARBA" id="ARBA00022676"/>
    </source>
</evidence>